<comment type="caution">
    <text evidence="1">The sequence shown here is derived from an EMBL/GenBank/DDBJ whole genome shotgun (WGS) entry which is preliminary data.</text>
</comment>
<reference evidence="1" key="1">
    <citation type="submission" date="2021-02" db="EMBL/GenBank/DDBJ databases">
        <authorList>
            <person name="Dougan E. K."/>
            <person name="Rhodes N."/>
            <person name="Thang M."/>
            <person name="Chan C."/>
        </authorList>
    </citation>
    <scope>NUCLEOTIDE SEQUENCE</scope>
</reference>
<accession>A0A812W6Z0</accession>
<organism evidence="1 2">
    <name type="scientific">Symbiodinium pilosum</name>
    <name type="common">Dinoflagellate</name>
    <dbReference type="NCBI Taxonomy" id="2952"/>
    <lineage>
        <taxon>Eukaryota</taxon>
        <taxon>Sar</taxon>
        <taxon>Alveolata</taxon>
        <taxon>Dinophyceae</taxon>
        <taxon>Suessiales</taxon>
        <taxon>Symbiodiniaceae</taxon>
        <taxon>Symbiodinium</taxon>
    </lineage>
</organism>
<sequence length="86" mass="10088">ASQSQTPDAESELIEPDTHVAFLKWMGYKGRIQELEEPYRMDEWMKSVSLMLTHSLVTQKFKALGKDMTQEPRSKQVFELYMEFLA</sequence>
<dbReference type="EMBL" id="CAJNIZ010043472">
    <property type="protein sequence ID" value="CAE7661021.1"/>
    <property type="molecule type" value="Genomic_DNA"/>
</dbReference>
<keyword evidence="2" id="KW-1185">Reference proteome</keyword>
<feature type="non-terminal residue" evidence="1">
    <location>
        <position position="1"/>
    </location>
</feature>
<evidence type="ECO:0000313" key="2">
    <source>
        <dbReference type="Proteomes" id="UP000649617"/>
    </source>
</evidence>
<proteinExistence type="predicted"/>
<gene>
    <name evidence="1" type="ORF">SPIL2461_LOCUS17931</name>
</gene>
<dbReference type="AlphaFoldDB" id="A0A812W6Z0"/>
<name>A0A812W6Z0_SYMPI</name>
<evidence type="ECO:0000313" key="1">
    <source>
        <dbReference type="EMBL" id="CAE7661021.1"/>
    </source>
</evidence>
<protein>
    <submittedName>
        <fullName evidence="1">Uncharacterized protein</fullName>
    </submittedName>
</protein>
<dbReference type="Proteomes" id="UP000649617">
    <property type="component" value="Unassembled WGS sequence"/>
</dbReference>